<name>A0A6P5ZN95_DURZI</name>
<dbReference type="Proteomes" id="UP000515121">
    <property type="component" value="Unplaced"/>
</dbReference>
<evidence type="ECO:0000313" key="5">
    <source>
        <dbReference type="RefSeq" id="XP_022754002.1"/>
    </source>
</evidence>
<keyword evidence="2" id="KW-0732">Signal</keyword>
<gene>
    <name evidence="5" type="primary">LOC111302338</name>
</gene>
<feature type="domain" description="Hydrophobic seed protein" evidence="3">
    <location>
        <begin position="54"/>
        <end position="118"/>
    </location>
</feature>
<evidence type="ECO:0000256" key="1">
    <source>
        <dbReference type="ARBA" id="ARBA00008965"/>
    </source>
</evidence>
<dbReference type="RefSeq" id="XP_022754002.1">
    <property type="nucleotide sequence ID" value="XM_022898267.1"/>
</dbReference>
<dbReference type="InterPro" id="IPR036312">
    <property type="entry name" value="Bifun_inhib/LTP/seed_sf"/>
</dbReference>
<comment type="similarity">
    <text evidence="1">Belongs to the plant LTP family. PEARLI1 subfamily.</text>
</comment>
<dbReference type="GeneID" id="111302338"/>
<keyword evidence="4" id="KW-1185">Reference proteome</keyword>
<accession>A0A6P5ZN95</accession>
<dbReference type="AlphaFoldDB" id="A0A6P5ZN95"/>
<dbReference type="InterPro" id="IPR027923">
    <property type="entry name" value="Hydrophob_seed_dom"/>
</dbReference>
<sequence length="128" mass="13509">MTTFKILNPSRSSLPAMASKASASIAFLLSLNLLFFTLVSSQSPPSPMPVSATICNPVNFSACATVVGRVFFNATQLSNPGSQCCSNIRGLGRTDHQVAACLCIALRTNAMGVDDVNVMANELNTKDH</sequence>
<feature type="signal peptide" evidence="2">
    <location>
        <begin position="1"/>
        <end position="41"/>
    </location>
</feature>
<evidence type="ECO:0000259" key="3">
    <source>
        <dbReference type="Pfam" id="PF14547"/>
    </source>
</evidence>
<protein>
    <submittedName>
        <fullName evidence="5">Uncharacterized protein LOC111302338</fullName>
    </submittedName>
</protein>
<evidence type="ECO:0000256" key="2">
    <source>
        <dbReference type="SAM" id="SignalP"/>
    </source>
</evidence>
<dbReference type="SUPFAM" id="SSF47699">
    <property type="entry name" value="Bifunctional inhibitor/lipid-transfer protein/seed storage 2S albumin"/>
    <property type="match status" value="1"/>
</dbReference>
<dbReference type="Gene3D" id="1.10.110.10">
    <property type="entry name" value="Plant lipid-transfer and hydrophobic proteins"/>
    <property type="match status" value="1"/>
</dbReference>
<organism evidence="4 5">
    <name type="scientific">Durio zibethinus</name>
    <name type="common">Durian</name>
    <dbReference type="NCBI Taxonomy" id="66656"/>
    <lineage>
        <taxon>Eukaryota</taxon>
        <taxon>Viridiplantae</taxon>
        <taxon>Streptophyta</taxon>
        <taxon>Embryophyta</taxon>
        <taxon>Tracheophyta</taxon>
        <taxon>Spermatophyta</taxon>
        <taxon>Magnoliopsida</taxon>
        <taxon>eudicotyledons</taxon>
        <taxon>Gunneridae</taxon>
        <taxon>Pentapetalae</taxon>
        <taxon>rosids</taxon>
        <taxon>malvids</taxon>
        <taxon>Malvales</taxon>
        <taxon>Malvaceae</taxon>
        <taxon>Helicteroideae</taxon>
        <taxon>Durio</taxon>
    </lineage>
</organism>
<proteinExistence type="inferred from homology"/>
<dbReference type="Pfam" id="PF14547">
    <property type="entry name" value="Hydrophob_seed"/>
    <property type="match status" value="1"/>
</dbReference>
<feature type="chain" id="PRO_5027784402" evidence="2">
    <location>
        <begin position="42"/>
        <end position="128"/>
    </location>
</feature>
<dbReference type="KEGG" id="dzi:111302338"/>
<evidence type="ECO:0000313" key="4">
    <source>
        <dbReference type="Proteomes" id="UP000515121"/>
    </source>
</evidence>
<reference evidence="5" key="1">
    <citation type="submission" date="2025-08" db="UniProtKB">
        <authorList>
            <consortium name="RefSeq"/>
        </authorList>
    </citation>
    <scope>IDENTIFICATION</scope>
    <source>
        <tissue evidence="5">Fruit stalk</tissue>
    </source>
</reference>